<evidence type="ECO:0000313" key="2">
    <source>
        <dbReference type="EMBL" id="CDR34796.1"/>
    </source>
</evidence>
<dbReference type="InterPro" id="IPR004360">
    <property type="entry name" value="Glyas_Fos-R_dOase_dom"/>
</dbReference>
<dbReference type="Gene3D" id="3.10.180.10">
    <property type="entry name" value="2,3-Dihydroxybiphenyl 1,2-Dioxygenase, domain 1"/>
    <property type="match status" value="2"/>
</dbReference>
<keyword evidence="3" id="KW-1185">Reference proteome</keyword>
<dbReference type="OrthoDB" id="9785698at2"/>
<proteinExistence type="predicted"/>
<reference evidence="2" key="2">
    <citation type="submission" date="2014-09" db="EMBL/GenBank/DDBJ databases">
        <title>Criblamydia sequanensis harbors a mega-plasmid encoding arsenite resistance.</title>
        <authorList>
            <person name="Bertelli C."/>
            <person name="Goesmann A."/>
            <person name="Greub G."/>
        </authorList>
    </citation>
    <scope>NUCLEOTIDE SEQUENCE [LARGE SCALE GENOMIC DNA]</scope>
    <source>
        <strain evidence="2">CRIB-18</strain>
    </source>
</reference>
<dbReference type="PROSITE" id="PS51819">
    <property type="entry name" value="VOC"/>
    <property type="match status" value="2"/>
</dbReference>
<dbReference type="InterPro" id="IPR037523">
    <property type="entry name" value="VOC_core"/>
</dbReference>
<reference evidence="2" key="1">
    <citation type="submission" date="2013-12" db="EMBL/GenBank/DDBJ databases">
        <authorList>
            <person name="Linke B."/>
        </authorList>
    </citation>
    <scope>NUCLEOTIDE SEQUENCE [LARGE SCALE GENOMIC DNA]</scope>
    <source>
        <strain evidence="2">CRIB-18</strain>
    </source>
</reference>
<protein>
    <recommendedName>
        <fullName evidence="1">VOC domain-containing protein</fullName>
    </recommendedName>
</protein>
<dbReference type="Pfam" id="PF00903">
    <property type="entry name" value="Glyoxalase"/>
    <property type="match status" value="2"/>
</dbReference>
<accession>A0A090D0I1</accession>
<dbReference type="InterPro" id="IPR052537">
    <property type="entry name" value="Extradiol_RC_dioxygenase"/>
</dbReference>
<dbReference type="InterPro" id="IPR029068">
    <property type="entry name" value="Glyas_Bleomycin-R_OHBP_Dase"/>
</dbReference>
<dbReference type="EMBL" id="CCEJ010000009">
    <property type="protein sequence ID" value="CDR34796.1"/>
    <property type="molecule type" value="Genomic_DNA"/>
</dbReference>
<dbReference type="eggNOG" id="COG0346">
    <property type="taxonomic scope" value="Bacteria"/>
</dbReference>
<sequence>MASLIQGLHHITALAKDPQKNLDFYAGILGLRLVKKTVNFDAPEIYHLYYGDEKGSPGTIMTFFPYPDIPKGRQGKGQLTTTSFSISEKSIDYWINRFEKWNVSFRKPVSRFEEIVLSFEDNEGLSLELVAGKEDKREGFTKGPLPKEHALKGFYGITLSLECIKKTAALLTEQLDYQLVREEKNRFRYASKINGSEQFVDLLLSPDSLRGLSGYGTVHHVAFATESNQTEQQVQSKLSNAGFNVTPVIDREYFHSIYFREPGGVLFEVATYPPGFTRDESLENLGSALKLPPWEEAHRKRIEKGLPELSFDKDRFLD</sequence>
<feature type="domain" description="VOC" evidence="1">
    <location>
        <begin position="153"/>
        <end position="272"/>
    </location>
</feature>
<evidence type="ECO:0000259" key="1">
    <source>
        <dbReference type="PROSITE" id="PS51819"/>
    </source>
</evidence>
<dbReference type="AlphaFoldDB" id="A0A090D0I1"/>
<dbReference type="SUPFAM" id="SSF54593">
    <property type="entry name" value="Glyoxalase/Bleomycin resistance protein/Dihydroxybiphenyl dioxygenase"/>
    <property type="match status" value="1"/>
</dbReference>
<evidence type="ECO:0000313" key="3">
    <source>
        <dbReference type="Proteomes" id="UP000031552"/>
    </source>
</evidence>
<gene>
    <name evidence="2" type="ORF">CSEC_1989</name>
</gene>
<dbReference type="RefSeq" id="WP_041018327.1">
    <property type="nucleotide sequence ID" value="NZ_CCEJ010000009.1"/>
</dbReference>
<name>A0A090D0I1_9BACT</name>
<feature type="domain" description="VOC" evidence="1">
    <location>
        <begin position="7"/>
        <end position="132"/>
    </location>
</feature>
<dbReference type="PANTHER" id="PTHR36110:SF2">
    <property type="entry name" value="RING-CLEAVING DIOXYGENASE MHQE-RELATED"/>
    <property type="match status" value="1"/>
</dbReference>
<organism evidence="2 3">
    <name type="scientific">Candidatus Criblamydia sequanensis CRIB-18</name>
    <dbReference type="NCBI Taxonomy" id="1437425"/>
    <lineage>
        <taxon>Bacteria</taxon>
        <taxon>Pseudomonadati</taxon>
        <taxon>Chlamydiota</taxon>
        <taxon>Chlamydiia</taxon>
        <taxon>Parachlamydiales</taxon>
        <taxon>Candidatus Criblamydiaceae</taxon>
        <taxon>Candidatus Criblamydia</taxon>
    </lineage>
</organism>
<dbReference type="PANTHER" id="PTHR36110">
    <property type="entry name" value="RING-CLEAVING DIOXYGENASE MHQE-RELATED"/>
    <property type="match status" value="1"/>
</dbReference>
<dbReference type="CDD" id="cd08347">
    <property type="entry name" value="PcpA_C_like"/>
    <property type="match status" value="1"/>
</dbReference>
<dbReference type="STRING" id="1437425.CSEC_1989"/>
<comment type="caution">
    <text evidence="2">The sequence shown here is derived from an EMBL/GenBank/DDBJ whole genome shotgun (WGS) entry which is preliminary data.</text>
</comment>
<dbReference type="Proteomes" id="UP000031552">
    <property type="component" value="Unassembled WGS sequence"/>
</dbReference>